<gene>
    <name evidence="8" type="ORF">KQI88_17400</name>
</gene>
<evidence type="ECO:0000256" key="1">
    <source>
        <dbReference type="ARBA" id="ARBA00022741"/>
    </source>
</evidence>
<name>A0ABS6G6S7_9FIRM</name>
<evidence type="ECO:0000313" key="9">
    <source>
        <dbReference type="Proteomes" id="UP000779508"/>
    </source>
</evidence>
<dbReference type="InterPro" id="IPR003593">
    <property type="entry name" value="AAA+_ATPase"/>
</dbReference>
<dbReference type="Proteomes" id="UP000779508">
    <property type="component" value="Unassembled WGS sequence"/>
</dbReference>
<protein>
    <submittedName>
        <fullName evidence="8">Sigma 54-interacting transcriptional regulator</fullName>
    </submittedName>
</protein>
<dbReference type="SMART" id="SM00091">
    <property type="entry name" value="PAS"/>
    <property type="match status" value="1"/>
</dbReference>
<dbReference type="CDD" id="cd00130">
    <property type="entry name" value="PAS"/>
    <property type="match status" value="1"/>
</dbReference>
<evidence type="ECO:0000256" key="3">
    <source>
        <dbReference type="ARBA" id="ARBA00023015"/>
    </source>
</evidence>
<dbReference type="InterPro" id="IPR025944">
    <property type="entry name" value="Sigma_54_int_dom_CS"/>
</dbReference>
<keyword evidence="5" id="KW-0804">Transcription</keyword>
<keyword evidence="4" id="KW-0238">DNA-binding</keyword>
<evidence type="ECO:0000259" key="6">
    <source>
        <dbReference type="PROSITE" id="PS50045"/>
    </source>
</evidence>
<dbReference type="InterPro" id="IPR025662">
    <property type="entry name" value="Sigma_54_int_dom_ATP-bd_1"/>
</dbReference>
<dbReference type="RefSeq" id="WP_216419548.1">
    <property type="nucleotide sequence ID" value="NZ_JAHLQK010000009.1"/>
</dbReference>
<dbReference type="InterPro" id="IPR002078">
    <property type="entry name" value="Sigma_54_int"/>
</dbReference>
<dbReference type="PROSITE" id="PS50112">
    <property type="entry name" value="PAS"/>
    <property type="match status" value="1"/>
</dbReference>
<dbReference type="InterPro" id="IPR003018">
    <property type="entry name" value="GAF"/>
</dbReference>
<evidence type="ECO:0000313" key="8">
    <source>
        <dbReference type="EMBL" id="MBU5678188.1"/>
    </source>
</evidence>
<dbReference type="PROSITE" id="PS00675">
    <property type="entry name" value="SIGMA54_INTERACT_1"/>
    <property type="match status" value="1"/>
</dbReference>
<dbReference type="Pfam" id="PF01590">
    <property type="entry name" value="GAF"/>
    <property type="match status" value="1"/>
</dbReference>
<dbReference type="InterPro" id="IPR013767">
    <property type="entry name" value="PAS_fold"/>
</dbReference>
<dbReference type="NCBIfam" id="TIGR00229">
    <property type="entry name" value="sensory_box"/>
    <property type="match status" value="1"/>
</dbReference>
<keyword evidence="3" id="KW-0805">Transcription regulation</keyword>
<evidence type="ECO:0000256" key="4">
    <source>
        <dbReference type="ARBA" id="ARBA00023125"/>
    </source>
</evidence>
<sequence>MYVLQEKQYKRTIDETENFVDKKTPVIVQKDYVLRGWERCINKGLSPYERKTAKCYQGDELDKTLRQNMELIAFAKPFMDNLYSFVRHSGFAVMLTDANACLLEVIGDKEIIEDSDDRDNFKKGCLWHEKYVGNTAVNTALLEGKPLQISGEEHYCTAYKNWTCSSAPIRKEGRIIGALNVRGYMWNTHPHTLGMVAAAAKAIENQIVIEKANAEILLKTKYQSAIAECITDGFLTIDNHGILTYINETGADILGINKETALGNPIKDLVDFDPVILDVIHTGKGYVDKEFIVRNNKNGVKYHFIKTAMPIRDEEGNIVGAIDNFRKIKRVHTMMRKLVGNYGKFTFDDIIGSSSRMKECIRLSKIAARSSSNVLIYGESGTGKELLVQSIHNASNRKNESLVSINCAAIPSELIESELFGYEGGAFTGALKNGQIGKFELADGGTIFLDEIGDMPLHMQAKLLRVLQENQIMRVGGSDLLDVDVRIISATNKDLLSECRKGNFREDLYYRLNVLNIVSPPLRDRKEDIEALVCHFISKINEKIGSNTEDISPEAMDCLMNYDWPGNVRELENTIERAVNICSGTTIGMQDISKNILEYLKKKSDGCKDKPSIDVDESMEIESLEEIEKEAIEKALLITKGNISQTASALKVSRNTLYNKMKKYGMQ</sequence>
<dbReference type="EMBL" id="JAHLQK010000009">
    <property type="protein sequence ID" value="MBU5678188.1"/>
    <property type="molecule type" value="Genomic_DNA"/>
</dbReference>
<dbReference type="Pfam" id="PF00158">
    <property type="entry name" value="Sigma54_activat"/>
    <property type="match status" value="1"/>
</dbReference>
<evidence type="ECO:0000256" key="2">
    <source>
        <dbReference type="ARBA" id="ARBA00022840"/>
    </source>
</evidence>
<dbReference type="PROSITE" id="PS00676">
    <property type="entry name" value="SIGMA54_INTERACT_2"/>
    <property type="match status" value="1"/>
</dbReference>
<dbReference type="Pfam" id="PF02954">
    <property type="entry name" value="HTH_8"/>
    <property type="match status" value="1"/>
</dbReference>
<dbReference type="PANTHER" id="PTHR32071:SF57">
    <property type="entry name" value="C4-DICARBOXYLATE TRANSPORT TRANSCRIPTIONAL REGULATORY PROTEIN DCTD"/>
    <property type="match status" value="1"/>
</dbReference>
<feature type="domain" description="Sigma-54 factor interaction" evidence="6">
    <location>
        <begin position="350"/>
        <end position="580"/>
    </location>
</feature>
<dbReference type="PROSITE" id="PS00688">
    <property type="entry name" value="SIGMA54_INTERACT_3"/>
    <property type="match status" value="1"/>
</dbReference>
<dbReference type="Pfam" id="PF25601">
    <property type="entry name" value="AAA_lid_14"/>
    <property type="match status" value="1"/>
</dbReference>
<dbReference type="SMART" id="SM00382">
    <property type="entry name" value="AAA"/>
    <property type="match status" value="1"/>
</dbReference>
<dbReference type="PROSITE" id="PS50045">
    <property type="entry name" value="SIGMA54_INTERACT_4"/>
    <property type="match status" value="1"/>
</dbReference>
<keyword evidence="1" id="KW-0547">Nucleotide-binding</keyword>
<dbReference type="InterPro" id="IPR025943">
    <property type="entry name" value="Sigma_54_int_dom_ATP-bd_2"/>
</dbReference>
<keyword evidence="9" id="KW-1185">Reference proteome</keyword>
<comment type="caution">
    <text evidence="8">The sequence shown here is derived from an EMBL/GenBank/DDBJ whole genome shotgun (WGS) entry which is preliminary data.</text>
</comment>
<organism evidence="8 9">
    <name type="scientific">Alkaliphilus flagellatus</name>
    <dbReference type="NCBI Taxonomy" id="2841507"/>
    <lineage>
        <taxon>Bacteria</taxon>
        <taxon>Bacillati</taxon>
        <taxon>Bacillota</taxon>
        <taxon>Clostridia</taxon>
        <taxon>Peptostreptococcales</taxon>
        <taxon>Natronincolaceae</taxon>
        <taxon>Alkaliphilus</taxon>
    </lineage>
</organism>
<dbReference type="PANTHER" id="PTHR32071">
    <property type="entry name" value="TRANSCRIPTIONAL REGULATORY PROTEIN"/>
    <property type="match status" value="1"/>
</dbReference>
<evidence type="ECO:0000259" key="7">
    <source>
        <dbReference type="PROSITE" id="PS50112"/>
    </source>
</evidence>
<keyword evidence="2" id="KW-0067">ATP-binding</keyword>
<evidence type="ECO:0000256" key="5">
    <source>
        <dbReference type="ARBA" id="ARBA00023163"/>
    </source>
</evidence>
<dbReference type="InterPro" id="IPR002197">
    <property type="entry name" value="HTH_Fis"/>
</dbReference>
<dbReference type="InterPro" id="IPR058031">
    <property type="entry name" value="AAA_lid_NorR"/>
</dbReference>
<proteinExistence type="predicted"/>
<reference evidence="8 9" key="1">
    <citation type="submission" date="2021-06" db="EMBL/GenBank/DDBJ databases">
        <authorList>
            <person name="Sun Q."/>
            <person name="Li D."/>
        </authorList>
    </citation>
    <scope>NUCLEOTIDE SEQUENCE [LARGE SCALE GENOMIC DNA]</scope>
    <source>
        <strain evidence="8 9">MSJ-5</strain>
    </source>
</reference>
<feature type="domain" description="PAS" evidence="7">
    <location>
        <begin position="219"/>
        <end position="281"/>
    </location>
</feature>
<dbReference type="InterPro" id="IPR000014">
    <property type="entry name" value="PAS"/>
</dbReference>
<accession>A0ABS6G6S7</accession>
<dbReference type="Pfam" id="PF00989">
    <property type="entry name" value="PAS"/>
    <property type="match status" value="1"/>
</dbReference>
<dbReference type="CDD" id="cd00009">
    <property type="entry name" value="AAA"/>
    <property type="match status" value="1"/>
</dbReference>